<evidence type="ECO:0000256" key="1">
    <source>
        <dbReference type="ARBA" id="ARBA00023015"/>
    </source>
</evidence>
<protein>
    <recommendedName>
        <fullName evidence="4">NR LBD domain-containing protein</fullName>
    </recommendedName>
</protein>
<gene>
    <name evidence="5" type="ORF">PMAYCL1PPCAC_17133</name>
</gene>
<evidence type="ECO:0000256" key="3">
    <source>
        <dbReference type="ARBA" id="ARBA00023170"/>
    </source>
</evidence>
<comment type="caution">
    <text evidence="5">The sequence shown here is derived from an EMBL/GenBank/DDBJ whole genome shotgun (WGS) entry which is preliminary data.</text>
</comment>
<accession>A0AAN5CM36</accession>
<evidence type="ECO:0000313" key="6">
    <source>
        <dbReference type="Proteomes" id="UP001328107"/>
    </source>
</evidence>
<dbReference type="InterPro" id="IPR035500">
    <property type="entry name" value="NHR-like_dom_sf"/>
</dbReference>
<dbReference type="EMBL" id="BTRK01000004">
    <property type="protein sequence ID" value="GMR46938.1"/>
    <property type="molecule type" value="Genomic_DNA"/>
</dbReference>
<organism evidence="5 6">
    <name type="scientific">Pristionchus mayeri</name>
    <dbReference type="NCBI Taxonomy" id="1317129"/>
    <lineage>
        <taxon>Eukaryota</taxon>
        <taxon>Metazoa</taxon>
        <taxon>Ecdysozoa</taxon>
        <taxon>Nematoda</taxon>
        <taxon>Chromadorea</taxon>
        <taxon>Rhabditida</taxon>
        <taxon>Rhabditina</taxon>
        <taxon>Diplogasteromorpha</taxon>
        <taxon>Diplogasteroidea</taxon>
        <taxon>Neodiplogasteridae</taxon>
        <taxon>Pristionchus</taxon>
    </lineage>
</organism>
<evidence type="ECO:0000256" key="2">
    <source>
        <dbReference type="ARBA" id="ARBA00023163"/>
    </source>
</evidence>
<proteinExistence type="predicted"/>
<dbReference type="SMART" id="SM00430">
    <property type="entry name" value="HOLI"/>
    <property type="match status" value="1"/>
</dbReference>
<feature type="domain" description="NR LBD" evidence="4">
    <location>
        <begin position="1"/>
        <end position="207"/>
    </location>
</feature>
<dbReference type="Proteomes" id="UP001328107">
    <property type="component" value="Unassembled WGS sequence"/>
</dbReference>
<dbReference type="AlphaFoldDB" id="A0AAN5CM36"/>
<dbReference type="PROSITE" id="PS51843">
    <property type="entry name" value="NR_LBD"/>
    <property type="match status" value="1"/>
</dbReference>
<dbReference type="InterPro" id="IPR000536">
    <property type="entry name" value="Nucl_hrmn_rcpt_lig-bd"/>
</dbReference>
<feature type="non-terminal residue" evidence="5">
    <location>
        <position position="207"/>
    </location>
</feature>
<name>A0AAN5CM36_9BILA</name>
<dbReference type="PANTHER" id="PTHR46011:SF6">
    <property type="entry name" value="HIGH ZINC ACTIVATED NUCLEAR RECEPTOR PROTEIN"/>
    <property type="match status" value="1"/>
</dbReference>
<reference evidence="6" key="1">
    <citation type="submission" date="2022-10" db="EMBL/GenBank/DDBJ databases">
        <title>Genome assembly of Pristionchus species.</title>
        <authorList>
            <person name="Yoshida K."/>
            <person name="Sommer R.J."/>
        </authorList>
    </citation>
    <scope>NUCLEOTIDE SEQUENCE [LARGE SCALE GENOMIC DNA]</scope>
    <source>
        <strain evidence="6">RS5460</strain>
    </source>
</reference>
<keyword evidence="6" id="KW-1185">Reference proteome</keyword>
<keyword evidence="1" id="KW-0805">Transcription regulation</keyword>
<dbReference type="PANTHER" id="PTHR46011">
    <property type="entry name" value="NUCLEAR HORMONE RECEPTOR FAMILY MEMBER NHR-86-RELATED"/>
    <property type="match status" value="1"/>
</dbReference>
<keyword evidence="3" id="KW-0675">Receptor</keyword>
<keyword evidence="2" id="KW-0804">Transcription</keyword>
<dbReference type="Gene3D" id="1.10.565.10">
    <property type="entry name" value="Retinoid X Receptor"/>
    <property type="match status" value="1"/>
</dbReference>
<evidence type="ECO:0000259" key="4">
    <source>
        <dbReference type="PROSITE" id="PS51843"/>
    </source>
</evidence>
<dbReference type="SUPFAM" id="SSF48508">
    <property type="entry name" value="Nuclear receptor ligand-binding domain"/>
    <property type="match status" value="1"/>
</dbReference>
<dbReference type="GO" id="GO:0003700">
    <property type="term" value="F:DNA-binding transcription factor activity"/>
    <property type="evidence" value="ECO:0007669"/>
    <property type="project" value="TreeGrafter"/>
</dbReference>
<dbReference type="Pfam" id="PF00104">
    <property type="entry name" value="Hormone_recep"/>
    <property type="match status" value="1"/>
</dbReference>
<dbReference type="GO" id="GO:0005634">
    <property type="term" value="C:nucleus"/>
    <property type="evidence" value="ECO:0007669"/>
    <property type="project" value="TreeGrafter"/>
</dbReference>
<sequence>MCFGRLMGEMSTHQSEHSSFLYTSKNHPLFAATCKSMNLSNRLLMSCILEFASSCFPEFETLSDEEKRTLAVKFFFTFRLIDNAYRASQQLVNFPNRTFGGFTLWLSEKVVDDYFNDFDEQTGDIDAATKLMTQCCRKRLVGRRIIERVNPDEAEFLAVITLIFWATNGLDSNEELIRISEMYQGQVLAELHAYYRSVTFCALKTMR</sequence>
<evidence type="ECO:0000313" key="5">
    <source>
        <dbReference type="EMBL" id="GMR46938.1"/>
    </source>
</evidence>